<organism evidence="2 3">
    <name type="scientific">Bacillus chungangensis</name>
    <dbReference type="NCBI Taxonomy" id="587633"/>
    <lineage>
        <taxon>Bacteria</taxon>
        <taxon>Bacillati</taxon>
        <taxon>Bacillota</taxon>
        <taxon>Bacilli</taxon>
        <taxon>Bacillales</taxon>
        <taxon>Bacillaceae</taxon>
        <taxon>Bacillus</taxon>
    </lineage>
</organism>
<dbReference type="SUPFAM" id="SSF55729">
    <property type="entry name" value="Acyl-CoA N-acyltransferases (Nat)"/>
    <property type="match status" value="1"/>
</dbReference>
<reference evidence="2 3" key="1">
    <citation type="submission" date="2023-07" db="EMBL/GenBank/DDBJ databases">
        <title>Genomic Encyclopedia of Type Strains, Phase IV (KMG-IV): sequencing the most valuable type-strain genomes for metagenomic binning, comparative biology and taxonomic classification.</title>
        <authorList>
            <person name="Goeker M."/>
        </authorList>
    </citation>
    <scope>NUCLEOTIDE SEQUENCE [LARGE SCALE GENOMIC DNA]</scope>
    <source>
        <strain evidence="2 3">DSM 23837</strain>
    </source>
</reference>
<dbReference type="Proteomes" id="UP001223586">
    <property type="component" value="Unassembled WGS sequence"/>
</dbReference>
<sequence>MTLDVKITKSDENESKYIRKKLIEYNNEHVSDDLKSIYEEVNLTVKDEAGKVIAGLLSVVCWNWLEVDILWVDKDCRGMGLGAQLLSEVEDIAKQKGCTFIQLNTFSFQAPDFYVKQGYKEIAVIDGAPRGFKHYYFKKDLV</sequence>
<dbReference type="EMBL" id="JAUSTT010000011">
    <property type="protein sequence ID" value="MDQ0176250.1"/>
    <property type="molecule type" value="Genomic_DNA"/>
</dbReference>
<dbReference type="Gene3D" id="3.40.630.30">
    <property type="match status" value="1"/>
</dbReference>
<accession>A0ABT9WU13</accession>
<name>A0ABT9WU13_9BACI</name>
<evidence type="ECO:0000259" key="1">
    <source>
        <dbReference type="PROSITE" id="PS51186"/>
    </source>
</evidence>
<dbReference type="RefSeq" id="WP_307229264.1">
    <property type="nucleotide sequence ID" value="NZ_JAUSTT010000011.1"/>
</dbReference>
<evidence type="ECO:0000313" key="3">
    <source>
        <dbReference type="Proteomes" id="UP001223586"/>
    </source>
</evidence>
<feature type="domain" description="N-acetyltransferase" evidence="1">
    <location>
        <begin position="5"/>
        <end position="142"/>
    </location>
</feature>
<evidence type="ECO:0000313" key="2">
    <source>
        <dbReference type="EMBL" id="MDQ0176250.1"/>
    </source>
</evidence>
<dbReference type="InterPro" id="IPR000182">
    <property type="entry name" value="GNAT_dom"/>
</dbReference>
<dbReference type="CDD" id="cd04301">
    <property type="entry name" value="NAT_SF"/>
    <property type="match status" value="1"/>
</dbReference>
<dbReference type="InterPro" id="IPR016181">
    <property type="entry name" value="Acyl_CoA_acyltransferase"/>
</dbReference>
<gene>
    <name evidence="2" type="ORF">J2S08_002087</name>
</gene>
<comment type="caution">
    <text evidence="2">The sequence shown here is derived from an EMBL/GenBank/DDBJ whole genome shotgun (WGS) entry which is preliminary data.</text>
</comment>
<keyword evidence="3" id="KW-1185">Reference proteome</keyword>
<protein>
    <submittedName>
        <fullName evidence="2">GNAT superfamily N-acetyltransferase</fullName>
    </submittedName>
</protein>
<dbReference type="PROSITE" id="PS51186">
    <property type="entry name" value="GNAT"/>
    <property type="match status" value="1"/>
</dbReference>
<dbReference type="Pfam" id="PF00583">
    <property type="entry name" value="Acetyltransf_1"/>
    <property type="match status" value="1"/>
</dbReference>
<proteinExistence type="predicted"/>